<evidence type="ECO:0000313" key="9">
    <source>
        <dbReference type="EMBL" id="WPY00190.1"/>
    </source>
</evidence>
<keyword evidence="10" id="KW-1185">Reference proteome</keyword>
<keyword evidence="5 7" id="KW-1133">Transmembrane helix</keyword>
<evidence type="ECO:0000256" key="5">
    <source>
        <dbReference type="ARBA" id="ARBA00022989"/>
    </source>
</evidence>
<feature type="transmembrane region" description="Helical" evidence="7">
    <location>
        <begin position="112"/>
        <end position="136"/>
    </location>
</feature>
<dbReference type="PANTHER" id="PTHR33932">
    <property type="entry name" value="NA(+)/H(+) ANTIPORTER SUBUNIT B"/>
    <property type="match status" value="1"/>
</dbReference>
<sequence>MIKKNLYKSPIIKTITRFIIPYICLYSLYIQVNGEISPGGGFQAGVIFASAIIAADLVYSKNLMHFSIGFLRIIAVIGVMIYTGVGFIPMIFDSYYLDYSVLANDKFLAQTIGIFTIELGVGLTVAAVMYLIYFILQETQN</sequence>
<evidence type="ECO:0000256" key="4">
    <source>
        <dbReference type="ARBA" id="ARBA00022692"/>
    </source>
</evidence>
<feature type="transmembrane region" description="Helical" evidence="7">
    <location>
        <begin position="12"/>
        <end position="30"/>
    </location>
</feature>
<evidence type="ECO:0000256" key="1">
    <source>
        <dbReference type="ARBA" id="ARBA00004651"/>
    </source>
</evidence>
<evidence type="ECO:0000256" key="7">
    <source>
        <dbReference type="SAM" id="Phobius"/>
    </source>
</evidence>
<feature type="transmembrane region" description="Helical" evidence="7">
    <location>
        <begin position="71"/>
        <end position="92"/>
    </location>
</feature>
<dbReference type="InterPro" id="IPR007182">
    <property type="entry name" value="MnhB"/>
</dbReference>
<feature type="transmembrane region" description="Helical" evidence="7">
    <location>
        <begin position="42"/>
        <end position="59"/>
    </location>
</feature>
<evidence type="ECO:0000259" key="8">
    <source>
        <dbReference type="Pfam" id="PF04039"/>
    </source>
</evidence>
<evidence type="ECO:0000256" key="6">
    <source>
        <dbReference type="ARBA" id="ARBA00023136"/>
    </source>
</evidence>
<gene>
    <name evidence="9" type="ORF">Trichorick_00061</name>
</gene>
<organism evidence="9 10">
    <name type="scientific">Candidatus Trichorickettsia mobilis</name>
    <dbReference type="NCBI Taxonomy" id="1346319"/>
    <lineage>
        <taxon>Bacteria</taxon>
        <taxon>Pseudomonadati</taxon>
        <taxon>Pseudomonadota</taxon>
        <taxon>Alphaproteobacteria</taxon>
        <taxon>Rickettsiales</taxon>
        <taxon>Rickettsiaceae</taxon>
        <taxon>Rickettsieae</taxon>
        <taxon>Candidatus Trichorickettsia</taxon>
    </lineage>
</organism>
<dbReference type="InterPro" id="IPR050622">
    <property type="entry name" value="CPA3_antiporter_subunitB"/>
</dbReference>
<evidence type="ECO:0000256" key="2">
    <source>
        <dbReference type="ARBA" id="ARBA00009425"/>
    </source>
</evidence>
<accession>A0ABZ0USL0</accession>
<name>A0ABZ0USL0_9RICK</name>
<evidence type="ECO:0000256" key="3">
    <source>
        <dbReference type="ARBA" id="ARBA00022475"/>
    </source>
</evidence>
<protein>
    <submittedName>
        <fullName evidence="9">MnhB-like Na(+)/H(+) antiporter subunit B C-terminal domain protein</fullName>
    </submittedName>
</protein>
<keyword evidence="4 7" id="KW-0812">Transmembrane</keyword>
<feature type="domain" description="Na+/H+ antiporter MnhB subunit-related protein" evidence="8">
    <location>
        <begin position="11"/>
        <end position="130"/>
    </location>
</feature>
<evidence type="ECO:0000313" key="10">
    <source>
        <dbReference type="Proteomes" id="UP001326613"/>
    </source>
</evidence>
<proteinExistence type="inferred from homology"/>
<dbReference type="PANTHER" id="PTHR33932:SF4">
    <property type="entry name" value="NA(+)_H(+) ANTIPORTER SUBUNIT B"/>
    <property type="match status" value="1"/>
</dbReference>
<keyword evidence="3" id="KW-1003">Cell membrane</keyword>
<dbReference type="NCBIfam" id="NF009162">
    <property type="entry name" value="PRK12508.1"/>
    <property type="match status" value="1"/>
</dbReference>
<dbReference type="EMBL" id="CP112932">
    <property type="protein sequence ID" value="WPY00190.1"/>
    <property type="molecule type" value="Genomic_DNA"/>
</dbReference>
<dbReference type="Proteomes" id="UP001326613">
    <property type="component" value="Chromosome"/>
</dbReference>
<comment type="subcellular location">
    <subcellularLocation>
        <location evidence="1">Cell membrane</location>
        <topology evidence="1">Multi-pass membrane protein</topology>
    </subcellularLocation>
</comment>
<comment type="similarity">
    <text evidence="2">Belongs to the CPA3 antiporters (TC 2.A.63) subunit B family.</text>
</comment>
<dbReference type="Pfam" id="PF04039">
    <property type="entry name" value="MnhB"/>
    <property type="match status" value="1"/>
</dbReference>
<reference evidence="9 10" key="1">
    <citation type="submission" date="2022-10" db="EMBL/GenBank/DDBJ databases">
        <title>Host association and intracellularity evolved multiple times independently in the Rickettsiales.</title>
        <authorList>
            <person name="Castelli M."/>
            <person name="Nardi T."/>
            <person name="Gammuto L."/>
            <person name="Bellinzona G."/>
            <person name="Sabaneyeva E."/>
            <person name="Potekhin A."/>
            <person name="Serra V."/>
            <person name="Petroni G."/>
            <person name="Sassera D."/>
        </authorList>
    </citation>
    <scope>NUCLEOTIDE SEQUENCE [LARGE SCALE GENOMIC DNA]</scope>
    <source>
        <strain evidence="9 10">Kr 154-4</strain>
    </source>
</reference>
<keyword evidence="6 7" id="KW-0472">Membrane</keyword>